<dbReference type="PANTHER" id="PTHR31348:SF2">
    <property type="entry name" value="EID1-LIKE F-BOX PROTEIN 1"/>
    <property type="match status" value="1"/>
</dbReference>
<dbReference type="PANTHER" id="PTHR31348">
    <property type="entry name" value="EID1-LIKE F-BOX PROTEIN 2-RELATED"/>
    <property type="match status" value="1"/>
</dbReference>
<proteinExistence type="predicted"/>
<organism evidence="2">
    <name type="scientific">Salix viminalis</name>
    <name type="common">Common osier</name>
    <name type="synonym">Basket willow</name>
    <dbReference type="NCBI Taxonomy" id="40686"/>
    <lineage>
        <taxon>Eukaryota</taxon>
        <taxon>Viridiplantae</taxon>
        <taxon>Streptophyta</taxon>
        <taxon>Embryophyta</taxon>
        <taxon>Tracheophyta</taxon>
        <taxon>Spermatophyta</taxon>
        <taxon>Magnoliopsida</taxon>
        <taxon>eudicotyledons</taxon>
        <taxon>Gunneridae</taxon>
        <taxon>Pentapetalae</taxon>
        <taxon>rosids</taxon>
        <taxon>fabids</taxon>
        <taxon>Malpighiales</taxon>
        <taxon>Salicaceae</taxon>
        <taxon>Saliceae</taxon>
        <taxon>Salix</taxon>
    </lineage>
</organism>
<reference evidence="1" key="3">
    <citation type="journal article" date="2023" name="Int. J. Mol. Sci.">
        <title>De Novo Assembly and Annotation of 11 Diverse Shrub Willow (Salix) Genomes Reveals Novel Gene Organization in Sex-Linked Regions.</title>
        <authorList>
            <person name="Hyden B."/>
            <person name="Feng K."/>
            <person name="Yates T.B."/>
            <person name="Jawdy S."/>
            <person name="Cereghino C."/>
            <person name="Smart L.B."/>
            <person name="Muchero W."/>
        </authorList>
    </citation>
    <scope>NUCLEOTIDE SEQUENCE [LARGE SCALE GENOMIC DNA]</scope>
    <source>
        <tissue evidence="1">Shoot tip</tissue>
    </source>
</reference>
<dbReference type="EMBL" id="JAPFFL010000013">
    <property type="protein sequence ID" value="KAJ6683968.1"/>
    <property type="molecule type" value="Genomic_DNA"/>
</dbReference>
<dbReference type="InterPro" id="IPR040267">
    <property type="entry name" value="EID1-like"/>
</dbReference>
<evidence type="ECO:0000313" key="2">
    <source>
        <dbReference type="EMBL" id="VFU60121.1"/>
    </source>
</evidence>
<dbReference type="SUPFAM" id="SSF81383">
    <property type="entry name" value="F-box domain"/>
    <property type="match status" value="1"/>
</dbReference>
<evidence type="ECO:0008006" key="4">
    <source>
        <dbReference type="Google" id="ProtNLM"/>
    </source>
</evidence>
<dbReference type="OrthoDB" id="1881056at2759"/>
<sequence length="251" mass="28490">METMILTKQYRCIHSSSCQCKKGHLSEDVIFLVFQQLNWNPKLIATLSCVCKWFDDLAKRVLWKAFCRARAPKMMLDLQSSGSHSVDGNWRALGKLLIYCSGCTKGGLFNNIHIPGHFVYKTRFSRTSGKSFLLPQCRTDILYVSDPCEHLDQGDEGDVGFFRGIFKSFSMSKVRKMLIKRGAQLHPTEVCPYCKAKLWSMQQAEMIPQSASCRLGAYEDCIEYYVCLNGHVLGICTLLPLSDSEEVSELE</sequence>
<evidence type="ECO:0000313" key="1">
    <source>
        <dbReference type="EMBL" id="KAJ6683968.1"/>
    </source>
</evidence>
<keyword evidence="3" id="KW-1185">Reference proteome</keyword>
<dbReference type="InterPro" id="IPR036047">
    <property type="entry name" value="F-box-like_dom_sf"/>
</dbReference>
<reference evidence="1" key="2">
    <citation type="submission" date="2022-11" db="EMBL/GenBank/DDBJ databases">
        <authorList>
            <person name="Hyden B.L."/>
            <person name="Feng K."/>
            <person name="Yates T."/>
            <person name="Jawdy S."/>
            <person name="Smart L.B."/>
            <person name="Muchero W."/>
        </authorList>
    </citation>
    <scope>NUCLEOTIDE SEQUENCE</scope>
    <source>
        <tissue evidence="1">Shoot tip</tissue>
    </source>
</reference>
<accession>A0A6N2N2E1</accession>
<dbReference type="Proteomes" id="UP001151529">
    <property type="component" value="Chromosome 17"/>
</dbReference>
<dbReference type="AlphaFoldDB" id="A0A6N2N2E1"/>
<evidence type="ECO:0000313" key="3">
    <source>
        <dbReference type="Proteomes" id="UP001151529"/>
    </source>
</evidence>
<gene>
    <name evidence="1" type="ORF">OIU85_007642</name>
    <name evidence="2" type="ORF">SVIM_LOCUS444934</name>
</gene>
<dbReference type="EMBL" id="CAADRP010002041">
    <property type="protein sequence ID" value="VFU60121.1"/>
    <property type="molecule type" value="Genomic_DNA"/>
</dbReference>
<reference evidence="2" key="1">
    <citation type="submission" date="2019-03" db="EMBL/GenBank/DDBJ databases">
        <authorList>
            <person name="Mank J."/>
            <person name="Almeida P."/>
        </authorList>
    </citation>
    <scope>NUCLEOTIDE SEQUENCE</scope>
    <source>
        <strain evidence="2">78183</strain>
    </source>
</reference>
<protein>
    <recommendedName>
        <fullName evidence="4">F-box domain-containing protein</fullName>
    </recommendedName>
</protein>
<name>A0A6N2N2E1_SALVM</name>